<reference evidence="2" key="1">
    <citation type="journal article" date="2015" name="Genome Announc.">
        <title>Draft Genome Sequence of an Anaerobic Ammonium-Oxidizing Bacterium, "Candidatus Brocadia sinica".</title>
        <authorList>
            <person name="Oshiki M."/>
            <person name="Shinyako-Hata K."/>
            <person name="Satoh H."/>
            <person name="Okabe S."/>
        </authorList>
    </citation>
    <scope>NUCLEOTIDE SEQUENCE [LARGE SCALE GENOMIC DNA]</scope>
    <source>
        <strain evidence="2">JPN1</strain>
    </source>
</reference>
<protein>
    <submittedName>
        <fullName evidence="1">Oxidoreductase short chain dehydrogenasereductase family</fullName>
    </submittedName>
</protein>
<gene>
    <name evidence="1" type="ORF">BROSI_A1400</name>
</gene>
<evidence type="ECO:0000313" key="1">
    <source>
        <dbReference type="EMBL" id="GAN32885.1"/>
    </source>
</evidence>
<evidence type="ECO:0000313" key="2">
    <source>
        <dbReference type="Proteomes" id="UP000032309"/>
    </source>
</evidence>
<dbReference type="Proteomes" id="UP000032309">
    <property type="component" value="Unassembled WGS sequence"/>
</dbReference>
<proteinExistence type="predicted"/>
<organism evidence="1 2">
    <name type="scientific">Candidatus Brocadia sinica JPN1</name>
    <dbReference type="NCBI Taxonomy" id="1197129"/>
    <lineage>
        <taxon>Bacteria</taxon>
        <taxon>Pseudomonadati</taxon>
        <taxon>Planctomycetota</taxon>
        <taxon>Candidatus Brocadiia</taxon>
        <taxon>Candidatus Brocadiales</taxon>
        <taxon>Candidatus Brocadiaceae</taxon>
        <taxon>Candidatus Brocadia</taxon>
    </lineage>
</organism>
<dbReference type="EMBL" id="BAFN01000001">
    <property type="protein sequence ID" value="GAN32885.1"/>
    <property type="molecule type" value="Genomic_DNA"/>
</dbReference>
<comment type="caution">
    <text evidence="1">The sequence shown here is derived from an EMBL/GenBank/DDBJ whole genome shotgun (WGS) entry which is preliminary data.</text>
</comment>
<name>A0ABQ0JVV4_9BACT</name>
<dbReference type="RefSeq" id="WP_052562968.1">
    <property type="nucleotide sequence ID" value="NZ_BAFN01000001.1"/>
</dbReference>
<keyword evidence="2" id="KW-1185">Reference proteome</keyword>
<accession>A0ABQ0JVV4</accession>
<sequence length="119" mass="13615">MELPSKHRVFQNAKWTDHLGNIVEKCPLVFVSKGAPGRMGQLGVLKLGIAEEAFSRSFRANHPDQYKDIDHLFRCRNKIAHRGELSYRDDSGVTQPVDYNTVESGWNSIMSLIEWIETK</sequence>